<feature type="signal peptide" evidence="1">
    <location>
        <begin position="1"/>
        <end position="20"/>
    </location>
</feature>
<proteinExistence type="predicted"/>
<dbReference type="AlphaFoldDB" id="A0A8I0PZ27"/>
<evidence type="ECO:0000313" key="3">
    <source>
        <dbReference type="EMBL" id="MBE8611909.1"/>
    </source>
</evidence>
<organism evidence="3 4">
    <name type="scientific">Morganella morganii</name>
    <name type="common">Proteus morganii</name>
    <dbReference type="NCBI Taxonomy" id="582"/>
    <lineage>
        <taxon>Bacteria</taxon>
        <taxon>Pseudomonadati</taxon>
        <taxon>Pseudomonadota</taxon>
        <taxon>Gammaproteobacteria</taxon>
        <taxon>Enterobacterales</taxon>
        <taxon>Morganellaceae</taxon>
        <taxon>Morganella</taxon>
    </lineage>
</organism>
<dbReference type="Pfam" id="PF05860">
    <property type="entry name" value="TPS"/>
    <property type="match status" value="1"/>
</dbReference>
<feature type="chain" id="PRO_5034308672" evidence="1">
    <location>
        <begin position="21"/>
        <end position="444"/>
    </location>
</feature>
<dbReference type="Proteomes" id="UP000650477">
    <property type="component" value="Unassembled WGS sequence"/>
</dbReference>
<accession>A0A8I0PZ27</accession>
<sequence>MKLTKIATVLLFLSPAYLSAATQDFTYRDGYKITADQASPEVNIRIKDNKPTQSISTPNSNGISHNYFTEFNVGKNGLNIDNSPSARVIINEVTGTNISQLDGTMAIIGKQASLVIANPNGVNCNSCGVSNVSHLTLLAGNTSLDVTTGKLIGFKNITNNVIVSNVKKNAIKSNLTLTGNSVEINSSYVNSPHTTINIGADNIDLKNNLNSQISDVKLTPGKVVNSSGSYSNSLIDSDTKIRGKMTVNAKNATLTNNGNIILSEVNLNLLHSELINDGYLKASNININAKNGSMSNYQKISTKNLTADYNGNFSIYNTTAGEKPNNFYAQNMSINSHNINHMIDLKNNAYQGYLRDNTLSVSNDTGATFATGQFNIAGKHDAVHIKNDGIMFTGKMNVTAGSVQFYNDHYLRTDADSAIHGIVGVYGNGSRNENVSVTTHNFDI</sequence>
<dbReference type="SMART" id="SM00912">
    <property type="entry name" value="Haemagg_act"/>
    <property type="match status" value="1"/>
</dbReference>
<name>A0A8I0PZ27_MORMO</name>
<protein>
    <submittedName>
        <fullName evidence="3">Filamentous hemagglutinin</fullName>
    </submittedName>
</protein>
<dbReference type="Gene3D" id="2.160.20.10">
    <property type="entry name" value="Single-stranded right-handed beta-helix, Pectin lyase-like"/>
    <property type="match status" value="1"/>
</dbReference>
<reference evidence="3" key="1">
    <citation type="submission" date="2017-12" db="EMBL/GenBank/DDBJ databases">
        <title>Genome sequencing and analysis.</title>
        <authorList>
            <person name="Huang Y.-T."/>
        </authorList>
    </citation>
    <scope>NUCLEOTIDE SEQUENCE</scope>
    <source>
        <strain evidence="3">VGH116</strain>
    </source>
</reference>
<feature type="domain" description="Filamentous haemagglutinin FhaB/tRNA nuclease CdiA-like TPS" evidence="2">
    <location>
        <begin position="47"/>
        <end position="147"/>
    </location>
</feature>
<dbReference type="InterPro" id="IPR008638">
    <property type="entry name" value="FhaB/CdiA-like_TPS"/>
</dbReference>
<dbReference type="NCBIfam" id="TIGR01901">
    <property type="entry name" value="adhes_NPXG"/>
    <property type="match status" value="1"/>
</dbReference>
<evidence type="ECO:0000259" key="2">
    <source>
        <dbReference type="SMART" id="SM00912"/>
    </source>
</evidence>
<dbReference type="InterPro" id="IPR012334">
    <property type="entry name" value="Pectin_lyas_fold"/>
</dbReference>
<dbReference type="SUPFAM" id="SSF51126">
    <property type="entry name" value="Pectin lyase-like"/>
    <property type="match status" value="1"/>
</dbReference>
<evidence type="ECO:0000256" key="1">
    <source>
        <dbReference type="SAM" id="SignalP"/>
    </source>
</evidence>
<dbReference type="InterPro" id="IPR011050">
    <property type="entry name" value="Pectin_lyase_fold/virulence"/>
</dbReference>
<evidence type="ECO:0000313" key="4">
    <source>
        <dbReference type="Proteomes" id="UP000650477"/>
    </source>
</evidence>
<comment type="caution">
    <text evidence="3">The sequence shown here is derived from an EMBL/GenBank/DDBJ whole genome shotgun (WGS) entry which is preliminary data.</text>
</comment>
<gene>
    <name evidence="3" type="ORF">CYG68_05690</name>
</gene>
<keyword evidence="1" id="KW-0732">Signal</keyword>
<dbReference type="RefSeq" id="WP_193829579.1">
    <property type="nucleotide sequence ID" value="NZ_PKLF01000004.1"/>
</dbReference>
<dbReference type="EMBL" id="PKLF01000004">
    <property type="protein sequence ID" value="MBE8611909.1"/>
    <property type="molecule type" value="Genomic_DNA"/>
</dbReference>